<dbReference type="EMBL" id="CP069104">
    <property type="protein sequence ID" value="QSS53903.1"/>
    <property type="molecule type" value="Genomic_DNA"/>
</dbReference>
<organism evidence="1 2">
    <name type="scientific">Ajellomyces capsulatus (strain H88)</name>
    <name type="common">Darling's disease fungus</name>
    <name type="synonym">Histoplasma capsulatum</name>
    <dbReference type="NCBI Taxonomy" id="544711"/>
    <lineage>
        <taxon>Eukaryota</taxon>
        <taxon>Fungi</taxon>
        <taxon>Dikarya</taxon>
        <taxon>Ascomycota</taxon>
        <taxon>Pezizomycotina</taxon>
        <taxon>Eurotiomycetes</taxon>
        <taxon>Eurotiomycetidae</taxon>
        <taxon>Onygenales</taxon>
        <taxon>Ajellomycetaceae</taxon>
        <taxon>Histoplasma</taxon>
    </lineage>
</organism>
<dbReference type="Proteomes" id="UP000663419">
    <property type="component" value="Chromosome 3"/>
</dbReference>
<evidence type="ECO:0000313" key="2">
    <source>
        <dbReference type="Proteomes" id="UP000663419"/>
    </source>
</evidence>
<accession>A0A8A1LMR0</accession>
<reference evidence="1" key="1">
    <citation type="submission" date="2021-01" db="EMBL/GenBank/DDBJ databases">
        <title>Chromosome-level genome assembly of a human fungal pathogen reveals clustering of transcriptionally co-regulated genes.</title>
        <authorList>
            <person name="Voorhies M."/>
            <person name="Cohen S."/>
            <person name="Shea T.P."/>
            <person name="Petrus S."/>
            <person name="Munoz J.F."/>
            <person name="Poplawski S."/>
            <person name="Goldman W.E."/>
            <person name="Michael T."/>
            <person name="Cuomo C.A."/>
            <person name="Sil A."/>
            <person name="Beyhan S."/>
        </authorList>
    </citation>
    <scope>NUCLEOTIDE SEQUENCE</scope>
    <source>
        <strain evidence="1">H88</strain>
    </source>
</reference>
<evidence type="ECO:0000313" key="1">
    <source>
        <dbReference type="EMBL" id="QSS53903.1"/>
    </source>
</evidence>
<protein>
    <submittedName>
        <fullName evidence="1">Uncharacterized protein</fullName>
    </submittedName>
</protein>
<dbReference type="VEuPathDB" id="FungiDB:I7I53_01307"/>
<dbReference type="AlphaFoldDB" id="A0A8A1LMR0"/>
<gene>
    <name evidence="1" type="ORF">I7I53_01307</name>
</gene>
<sequence>MMTIPLLGCTNVLVFFPLDRAAFLHPVLVGRKIVRSVVGMRRSFMAVMTRSVCVCFSRFLFFPSWFSIVYSF</sequence>
<proteinExistence type="predicted"/>
<name>A0A8A1LMR0_AJEC8</name>